<dbReference type="InterPro" id="IPR008258">
    <property type="entry name" value="Transglycosylase_SLT_dom_1"/>
</dbReference>
<evidence type="ECO:0000256" key="1">
    <source>
        <dbReference type="ARBA" id="ARBA00007074"/>
    </source>
</evidence>
<evidence type="ECO:0000313" key="7">
    <source>
        <dbReference type="Proteomes" id="UP001183410"/>
    </source>
</evidence>
<dbReference type="Proteomes" id="UP001183410">
    <property type="component" value="Unassembled WGS sequence"/>
</dbReference>
<keyword evidence="3" id="KW-0378">Hydrolase</keyword>
<dbReference type="PROSITE" id="PS51935">
    <property type="entry name" value="NLPC_P60"/>
    <property type="match status" value="1"/>
</dbReference>
<gene>
    <name evidence="6" type="ORF">RM844_13105</name>
</gene>
<evidence type="ECO:0000259" key="5">
    <source>
        <dbReference type="PROSITE" id="PS51935"/>
    </source>
</evidence>
<dbReference type="Pfam" id="PF00877">
    <property type="entry name" value="NLPC_P60"/>
    <property type="match status" value="1"/>
</dbReference>
<dbReference type="SUPFAM" id="SSF54001">
    <property type="entry name" value="Cysteine proteinases"/>
    <property type="match status" value="1"/>
</dbReference>
<dbReference type="InterPro" id="IPR051794">
    <property type="entry name" value="PG_Endopeptidase_C40"/>
</dbReference>
<proteinExistence type="inferred from homology"/>
<dbReference type="RefSeq" id="WP_311667286.1">
    <property type="nucleotide sequence ID" value="NZ_JAVREO010000007.1"/>
</dbReference>
<keyword evidence="2" id="KW-0645">Protease</keyword>
<name>A0ABU2JQG4_9ACTN</name>
<dbReference type="InterPro" id="IPR023346">
    <property type="entry name" value="Lysozyme-like_dom_sf"/>
</dbReference>
<evidence type="ECO:0000256" key="4">
    <source>
        <dbReference type="ARBA" id="ARBA00022807"/>
    </source>
</evidence>
<organism evidence="6 7">
    <name type="scientific">Streptomyces chisholmiae</name>
    <dbReference type="NCBI Taxonomy" id="3075540"/>
    <lineage>
        <taxon>Bacteria</taxon>
        <taxon>Bacillati</taxon>
        <taxon>Actinomycetota</taxon>
        <taxon>Actinomycetes</taxon>
        <taxon>Kitasatosporales</taxon>
        <taxon>Streptomycetaceae</taxon>
        <taxon>Streptomyces</taxon>
    </lineage>
</organism>
<dbReference type="Pfam" id="PF01464">
    <property type="entry name" value="SLT"/>
    <property type="match status" value="1"/>
</dbReference>
<keyword evidence="4" id="KW-0788">Thiol protease</keyword>
<protein>
    <submittedName>
        <fullName evidence="6">Bifunctional lytic transglycosylase/C40 family peptidase</fullName>
    </submittedName>
</protein>
<dbReference type="PANTHER" id="PTHR47359:SF3">
    <property type="entry name" value="NLP_P60 DOMAIN-CONTAINING PROTEIN-RELATED"/>
    <property type="match status" value="1"/>
</dbReference>
<evidence type="ECO:0000256" key="2">
    <source>
        <dbReference type="ARBA" id="ARBA00022670"/>
    </source>
</evidence>
<reference evidence="7" key="1">
    <citation type="submission" date="2023-07" db="EMBL/GenBank/DDBJ databases">
        <title>30 novel species of actinomycetes from the DSMZ collection.</title>
        <authorList>
            <person name="Nouioui I."/>
        </authorList>
    </citation>
    <scope>NUCLEOTIDE SEQUENCE [LARGE SCALE GENOMIC DNA]</scope>
    <source>
        <strain evidence="7">DSM 44915</strain>
    </source>
</reference>
<dbReference type="EMBL" id="JAVREO010000007">
    <property type="protein sequence ID" value="MDT0267224.1"/>
    <property type="molecule type" value="Genomic_DNA"/>
</dbReference>
<dbReference type="Gene3D" id="1.10.530.10">
    <property type="match status" value="1"/>
</dbReference>
<evidence type="ECO:0000256" key="3">
    <source>
        <dbReference type="ARBA" id="ARBA00022801"/>
    </source>
</evidence>
<comment type="similarity">
    <text evidence="1">Belongs to the peptidase C40 family.</text>
</comment>
<sequence>MKKAIGAALAATLTLVIATAAGITGLFQQATRAGTPAPPSRAALDDIPPTYLALYHQAATECPGLPWTVLAAIGKVETDHGRHPTMVSTAGAIGPMQFLPSTFVRYDQPVPPGGSDPPTPWDPVNAIHAAARLLCAHGARHGADLERAIWHYNHADWYVDQVLDQADQYAARHEPSGTAPAPSRQAAIALAYARAQLGLPYQWGGNGPAAGDPGFDCSGLTQAAYAQAGIPLPRVAHDQHAHGPQLPPDTPLLAGDLVFYGTPDHIHHVGVYIGNGHMINAPNPDALIREEPYRYPGDDYLGATRPWASHPTGT</sequence>
<comment type="caution">
    <text evidence="6">The sequence shown here is derived from an EMBL/GenBank/DDBJ whole genome shotgun (WGS) entry which is preliminary data.</text>
</comment>
<dbReference type="PANTHER" id="PTHR47359">
    <property type="entry name" value="PEPTIDOGLYCAN DL-ENDOPEPTIDASE CWLO"/>
    <property type="match status" value="1"/>
</dbReference>
<dbReference type="Gene3D" id="3.90.1720.10">
    <property type="entry name" value="endopeptidase domain like (from Nostoc punctiforme)"/>
    <property type="match status" value="1"/>
</dbReference>
<evidence type="ECO:0000313" key="6">
    <source>
        <dbReference type="EMBL" id="MDT0267224.1"/>
    </source>
</evidence>
<dbReference type="InterPro" id="IPR038765">
    <property type="entry name" value="Papain-like_cys_pep_sf"/>
</dbReference>
<dbReference type="CDD" id="cd13399">
    <property type="entry name" value="Slt35-like"/>
    <property type="match status" value="1"/>
</dbReference>
<keyword evidence="7" id="KW-1185">Reference proteome</keyword>
<dbReference type="SUPFAM" id="SSF53955">
    <property type="entry name" value="Lysozyme-like"/>
    <property type="match status" value="1"/>
</dbReference>
<dbReference type="InterPro" id="IPR000064">
    <property type="entry name" value="NLP_P60_dom"/>
</dbReference>
<feature type="domain" description="NlpC/P60" evidence="5">
    <location>
        <begin position="183"/>
        <end position="314"/>
    </location>
</feature>
<accession>A0ABU2JQG4</accession>